<dbReference type="GO" id="GO:0019563">
    <property type="term" value="P:glycerol catabolic process"/>
    <property type="evidence" value="ECO:0007669"/>
    <property type="project" value="UniProtKB-UniPathway"/>
</dbReference>
<dbReference type="GO" id="GO:0010181">
    <property type="term" value="F:FMN binding"/>
    <property type="evidence" value="ECO:0007669"/>
    <property type="project" value="InterPro"/>
</dbReference>
<dbReference type="GO" id="GO:0050660">
    <property type="term" value="F:flavin adenine dinucleotide binding"/>
    <property type="evidence" value="ECO:0007669"/>
    <property type="project" value="InterPro"/>
</dbReference>
<feature type="region of interest" description="Disordered" evidence="6">
    <location>
        <begin position="564"/>
        <end position="635"/>
    </location>
</feature>
<dbReference type="Gene3D" id="1.10.10.1100">
    <property type="entry name" value="BFD-like [2Fe-2S]-binding domain"/>
    <property type="match status" value="1"/>
</dbReference>
<reference evidence="8 9" key="1">
    <citation type="submission" date="2018-11" db="EMBL/GenBank/DDBJ databases">
        <title>Sequencing the genomes of 1000 actinobacteria strains.</title>
        <authorList>
            <person name="Klenk H.-P."/>
        </authorList>
    </citation>
    <scope>NUCLEOTIDE SEQUENCE [LARGE SCALE GENOMIC DNA]</scope>
    <source>
        <strain evidence="8 9">DSM 10546</strain>
    </source>
</reference>
<dbReference type="Gene3D" id="3.30.9.10">
    <property type="entry name" value="D-Amino Acid Oxidase, subunit A, domain 2"/>
    <property type="match status" value="1"/>
</dbReference>
<dbReference type="AlphaFoldDB" id="A0A3N1ZVU5"/>
<evidence type="ECO:0000259" key="7">
    <source>
        <dbReference type="Pfam" id="PF01266"/>
    </source>
</evidence>
<evidence type="ECO:0000256" key="5">
    <source>
        <dbReference type="ARBA" id="ARBA00023002"/>
    </source>
</evidence>
<comment type="cofactor">
    <cofactor evidence="1">
        <name>FAD</name>
        <dbReference type="ChEBI" id="CHEBI:57692"/>
    </cofactor>
</comment>
<dbReference type="GO" id="GO:0009331">
    <property type="term" value="C:glycerol-3-phosphate dehydrogenase (FAD) complex"/>
    <property type="evidence" value="ECO:0007669"/>
    <property type="project" value="InterPro"/>
</dbReference>
<dbReference type="InterPro" id="IPR017752">
    <property type="entry name" value="G3P_DH_GlpA_su"/>
</dbReference>
<comment type="caution">
    <text evidence="8">The sequence shown here is derived from an EMBL/GenBank/DDBJ whole genome shotgun (WGS) entry which is preliminary data.</text>
</comment>
<dbReference type="InterPro" id="IPR000447">
    <property type="entry name" value="G3P_DH_FAD-dep"/>
</dbReference>
<sequence length="635" mass="68474">MHRVHVGLRSAPLVKSVGPVPRLKPEAREPVQSTPPVVDGSNSMRTMQADVVVVGGGATGAGVVRDVAMRGYTAVLVDRADLGQGTTGRYHGLLHSGGRYVVSDPHSATECAQENAIITRIHAGAVEATGGLFVVTPEDTEEHADKFGAAALATGVPCEEISVAEALRREPRLNPGIKRAFAVQDGTVDGWQMVWGAAKSAMDHGAKVLPYHSVTKITRDGEQVTGVVCTNMKTNDEVRIDTRFVINAGGPWAGQIAGMADCSGVDVVPGRGIMIAMNHRLVNQVVNRCIHPADGDILVPVHTVCIIGTTDVKVDDPDKLAIPRDEVQQMLDSGEALVPGFRQARAVHAWSGARPLVKDSRVALTDTRHMSRGMSVIDHESRDGLKGLLTISGGKLTTYRLMAKNIVDVMCEQLGDDRPCTTETETVPGSESGKNYLVTHRLEEREKDRLDDQIICECELMSRRQLTDLMEQHPDATFDDLRRQLRLGMGPCQGGFCSTRAAGISLETGHCDVDRATEQLRLFLKNRWTGLWPILYGDQVRQTALDNWIFKGTLDIEHLPLSGSGPLIPGEGQNQYAVPHTQPDPEDQTDDVGTAEGSAHDGDEATPPESTIPKADATNPTAELVEATNESEVAK</sequence>
<dbReference type="PANTHER" id="PTHR11985">
    <property type="entry name" value="GLYCEROL-3-PHOSPHATE DEHYDROGENASE"/>
    <property type="match status" value="1"/>
</dbReference>
<dbReference type="Gene3D" id="3.50.50.60">
    <property type="entry name" value="FAD/NAD(P)-binding domain"/>
    <property type="match status" value="1"/>
</dbReference>
<dbReference type="InterPro" id="IPR006076">
    <property type="entry name" value="FAD-dep_OxRdtase"/>
</dbReference>
<gene>
    <name evidence="8" type="ORF">EDD41_2216</name>
</gene>
<dbReference type="PRINTS" id="PR01001">
    <property type="entry name" value="FADG3PDH"/>
</dbReference>
<dbReference type="EMBL" id="RKHG01000001">
    <property type="protein sequence ID" value="ROR54974.1"/>
    <property type="molecule type" value="Genomic_DNA"/>
</dbReference>
<comment type="similarity">
    <text evidence="2">Belongs to the FAD-dependent glycerol-3-phosphate dehydrogenase family.</text>
</comment>
<evidence type="ECO:0000256" key="3">
    <source>
        <dbReference type="ARBA" id="ARBA00022630"/>
    </source>
</evidence>
<feature type="compositionally biased region" description="Polar residues" evidence="6">
    <location>
        <begin position="31"/>
        <end position="42"/>
    </location>
</feature>
<protein>
    <submittedName>
        <fullName evidence="8">Glycerol 3-phosphate dehydrogenase (Quinone) subunit A</fullName>
    </submittedName>
</protein>
<name>A0A3N1ZVU5_9ACTN</name>
<accession>A0A3N1ZVU5</accession>
<dbReference type="GO" id="GO:0004368">
    <property type="term" value="F:glycerol-3-phosphate dehydrogenase (quinone) activity"/>
    <property type="evidence" value="ECO:0007669"/>
    <property type="project" value="InterPro"/>
</dbReference>
<dbReference type="GO" id="GO:0046168">
    <property type="term" value="P:glycerol-3-phosphate catabolic process"/>
    <property type="evidence" value="ECO:0007669"/>
    <property type="project" value="TreeGrafter"/>
</dbReference>
<dbReference type="GO" id="GO:0005886">
    <property type="term" value="C:plasma membrane"/>
    <property type="evidence" value="ECO:0007669"/>
    <property type="project" value="InterPro"/>
</dbReference>
<dbReference type="Pfam" id="PF01266">
    <property type="entry name" value="DAO"/>
    <property type="match status" value="1"/>
</dbReference>
<evidence type="ECO:0000256" key="1">
    <source>
        <dbReference type="ARBA" id="ARBA00001974"/>
    </source>
</evidence>
<dbReference type="InterPro" id="IPR041854">
    <property type="entry name" value="BFD-like_2Fe2S-bd_dom_sf"/>
</dbReference>
<dbReference type="NCBIfam" id="TIGR03377">
    <property type="entry name" value="glycerol3P_GlpA"/>
    <property type="match status" value="1"/>
</dbReference>
<dbReference type="InterPro" id="IPR036188">
    <property type="entry name" value="FAD/NAD-bd_sf"/>
</dbReference>
<dbReference type="SUPFAM" id="SSF51905">
    <property type="entry name" value="FAD/NAD(P)-binding domain"/>
    <property type="match status" value="1"/>
</dbReference>
<dbReference type="CDD" id="cd19946">
    <property type="entry name" value="GlpA-like_Fer2_BFD-like"/>
    <property type="match status" value="1"/>
</dbReference>
<dbReference type="Proteomes" id="UP000275749">
    <property type="component" value="Unassembled WGS sequence"/>
</dbReference>
<evidence type="ECO:0000256" key="6">
    <source>
        <dbReference type="SAM" id="MobiDB-lite"/>
    </source>
</evidence>
<feature type="region of interest" description="Disordered" evidence="6">
    <location>
        <begin position="16"/>
        <end position="42"/>
    </location>
</feature>
<evidence type="ECO:0000256" key="4">
    <source>
        <dbReference type="ARBA" id="ARBA00022827"/>
    </source>
</evidence>
<dbReference type="SUPFAM" id="SSF54373">
    <property type="entry name" value="FAD-linked reductases, C-terminal domain"/>
    <property type="match status" value="1"/>
</dbReference>
<proteinExistence type="inferred from homology"/>
<organism evidence="8 9">
    <name type="scientific">Luteococcus japonicus</name>
    <dbReference type="NCBI Taxonomy" id="33984"/>
    <lineage>
        <taxon>Bacteria</taxon>
        <taxon>Bacillati</taxon>
        <taxon>Actinomycetota</taxon>
        <taxon>Actinomycetes</taxon>
        <taxon>Propionibacteriales</taxon>
        <taxon>Propionibacteriaceae</taxon>
        <taxon>Luteococcus</taxon>
    </lineage>
</organism>
<keyword evidence="5" id="KW-0560">Oxidoreductase</keyword>
<evidence type="ECO:0000313" key="8">
    <source>
        <dbReference type="EMBL" id="ROR54974.1"/>
    </source>
</evidence>
<dbReference type="PANTHER" id="PTHR11985:SF35">
    <property type="entry name" value="ANAEROBIC GLYCEROL-3-PHOSPHATE DEHYDROGENASE SUBUNIT A"/>
    <property type="match status" value="1"/>
</dbReference>
<dbReference type="PROSITE" id="PS00978">
    <property type="entry name" value="FAD_G3PDH_2"/>
    <property type="match status" value="1"/>
</dbReference>
<dbReference type="NCBIfam" id="NF008313">
    <property type="entry name" value="PRK11101.1"/>
    <property type="match status" value="1"/>
</dbReference>
<dbReference type="UniPathway" id="UPA00618">
    <property type="reaction ID" value="UER00673"/>
</dbReference>
<feature type="domain" description="FAD dependent oxidoreductase" evidence="7">
    <location>
        <begin position="50"/>
        <end position="385"/>
    </location>
</feature>
<keyword evidence="3" id="KW-0285">Flavoprotein</keyword>
<keyword evidence="4" id="KW-0274">FAD</keyword>
<evidence type="ECO:0000313" key="9">
    <source>
        <dbReference type="Proteomes" id="UP000275749"/>
    </source>
</evidence>
<evidence type="ECO:0000256" key="2">
    <source>
        <dbReference type="ARBA" id="ARBA00007330"/>
    </source>
</evidence>